<dbReference type="NCBIfam" id="NF006850">
    <property type="entry name" value="PRK09358.1-6"/>
    <property type="match status" value="1"/>
</dbReference>
<dbReference type="Pfam" id="PF00962">
    <property type="entry name" value="A_deaminase"/>
    <property type="match status" value="1"/>
</dbReference>
<sequence>MDPFLQGLPKAELHIHVEGALEPDLMFALAERNRVALPFRSVEEVRRAYVFQNLQSFLDIYYAGCRVLLREQDFYDLTWAYLRRSAAQNVRHAEIFFDPQSHTDRGVPFEVVISGIHRALTDGGRSLGISSKLILCFLRHLSFESAMDTFRQALPFQEWIVGVGLDSSEVGHPPEKFRAVFDAARAEGFLTVAHAGEEGPPEYIWQALDLLGASRIDHGVRCIEDPRLVDRLVAEQVPLTVCPLSNVKLRVFRSMAEHNLKRLLDRGVRVTVHSDDPAYFGGYIGENFQAAQDALGLSRADVHRLAGNAFQAAFLPATERQRLAGELDAYMQAAG</sequence>
<feature type="site" description="Important for catalytic activity" evidence="5">
    <location>
        <position position="218"/>
    </location>
</feature>
<dbReference type="GO" id="GO:0005829">
    <property type="term" value="C:cytosol"/>
    <property type="evidence" value="ECO:0007669"/>
    <property type="project" value="TreeGrafter"/>
</dbReference>
<protein>
    <recommendedName>
        <fullName evidence="5">Adenine deaminase</fullName>
        <shortName evidence="5">ADE</shortName>
        <ecNumber evidence="5">3.5.4.2</ecNumber>
    </recommendedName>
    <alternativeName>
        <fullName evidence="5">Adenine aminohydrolase</fullName>
        <shortName evidence="5">AAH</shortName>
    </alternativeName>
</protein>
<evidence type="ECO:0000256" key="4">
    <source>
        <dbReference type="ARBA" id="ARBA00023080"/>
    </source>
</evidence>
<dbReference type="InterPro" id="IPR028892">
    <property type="entry name" value="ADE"/>
</dbReference>
<feature type="binding site" evidence="5">
    <location>
        <position position="276"/>
    </location>
    <ligand>
        <name>substrate</name>
    </ligand>
</feature>
<dbReference type="NCBIfam" id="TIGR01430">
    <property type="entry name" value="aden_deam"/>
    <property type="match status" value="1"/>
</dbReference>
<evidence type="ECO:0000256" key="5">
    <source>
        <dbReference type="HAMAP-Rule" id="MF_01962"/>
    </source>
</evidence>
<keyword evidence="3 5" id="KW-0862">Zinc</keyword>
<dbReference type="Proteomes" id="UP000318509">
    <property type="component" value="Unassembled WGS sequence"/>
</dbReference>
<gene>
    <name evidence="7" type="ORF">E6H00_13185</name>
</gene>
<dbReference type="PANTHER" id="PTHR43114">
    <property type="entry name" value="ADENINE DEAMINASE"/>
    <property type="match status" value="1"/>
</dbReference>
<comment type="catalytic activity">
    <reaction evidence="5">
        <text>adenine + H2O + H(+) = hypoxanthine + NH4(+)</text>
        <dbReference type="Rhea" id="RHEA:23688"/>
        <dbReference type="ChEBI" id="CHEBI:15377"/>
        <dbReference type="ChEBI" id="CHEBI:15378"/>
        <dbReference type="ChEBI" id="CHEBI:16708"/>
        <dbReference type="ChEBI" id="CHEBI:17368"/>
        <dbReference type="ChEBI" id="CHEBI:28938"/>
        <dbReference type="EC" id="3.5.4.2"/>
    </reaction>
</comment>
<organism evidence="7 8">
    <name type="scientific">Candidatus Segetimicrobium genomatis</name>
    <dbReference type="NCBI Taxonomy" id="2569760"/>
    <lineage>
        <taxon>Bacteria</taxon>
        <taxon>Bacillati</taxon>
        <taxon>Candidatus Sysuimicrobiota</taxon>
        <taxon>Candidatus Sysuimicrobiia</taxon>
        <taxon>Candidatus Sysuimicrobiales</taxon>
        <taxon>Candidatus Segetimicrobiaceae</taxon>
        <taxon>Candidatus Segetimicrobium</taxon>
    </lineage>
</organism>
<dbReference type="GO" id="GO:0009117">
    <property type="term" value="P:nucleotide metabolic process"/>
    <property type="evidence" value="ECO:0007669"/>
    <property type="project" value="UniProtKB-KW"/>
</dbReference>
<feature type="active site" description="Proton donor" evidence="5">
    <location>
        <position position="197"/>
    </location>
</feature>
<dbReference type="InterPro" id="IPR001365">
    <property type="entry name" value="A_deaminase_dom"/>
</dbReference>
<keyword evidence="2 5" id="KW-0378">Hydrolase</keyword>
<comment type="caution">
    <text evidence="7">The sequence shown here is derived from an EMBL/GenBank/DDBJ whole genome shotgun (WGS) entry which is preliminary data.</text>
</comment>
<dbReference type="GO" id="GO:0006146">
    <property type="term" value="P:adenine catabolic process"/>
    <property type="evidence" value="ECO:0007669"/>
    <property type="project" value="UniProtKB-UniRule"/>
</dbReference>
<comment type="function">
    <text evidence="5">Catalyzes the hydrolytic deamination of adenine to hypoxanthine. Plays an important role in the purine salvage pathway and in nitrogen catabolism.</text>
</comment>
<dbReference type="CDD" id="cd01320">
    <property type="entry name" value="ADA"/>
    <property type="match status" value="1"/>
</dbReference>
<keyword evidence="1 5" id="KW-0479">Metal-binding</keyword>
<evidence type="ECO:0000313" key="7">
    <source>
        <dbReference type="EMBL" id="TMI88278.1"/>
    </source>
</evidence>
<dbReference type="InterPro" id="IPR032466">
    <property type="entry name" value="Metal_Hydrolase"/>
</dbReference>
<comment type="similarity">
    <text evidence="5">Belongs to the metallo-dependent hydrolases superfamily. Adenosine and AMP deaminases family. Adenine deaminase type 2 subfamily.</text>
</comment>
<dbReference type="SUPFAM" id="SSF51556">
    <property type="entry name" value="Metallo-dependent hydrolases"/>
    <property type="match status" value="1"/>
</dbReference>
<dbReference type="Gene3D" id="3.20.20.140">
    <property type="entry name" value="Metal-dependent hydrolases"/>
    <property type="match status" value="1"/>
</dbReference>
<dbReference type="EC" id="3.5.4.2" evidence="5"/>
<feature type="binding site" evidence="5">
    <location>
        <position position="16"/>
    </location>
    <ligand>
        <name>Zn(2+)</name>
        <dbReference type="ChEBI" id="CHEBI:29105"/>
        <note>catalytic</note>
    </ligand>
</feature>
<evidence type="ECO:0000259" key="6">
    <source>
        <dbReference type="Pfam" id="PF00962"/>
    </source>
</evidence>
<comment type="cofactor">
    <cofactor evidence="5">
        <name>Zn(2+)</name>
        <dbReference type="ChEBI" id="CHEBI:29105"/>
    </cofactor>
    <text evidence="5">Binds 1 zinc ion per subunit.</text>
</comment>
<evidence type="ECO:0000256" key="2">
    <source>
        <dbReference type="ARBA" id="ARBA00022801"/>
    </source>
</evidence>
<dbReference type="AlphaFoldDB" id="A0A537JXK6"/>
<keyword evidence="4 5" id="KW-0546">Nucleotide metabolism</keyword>
<evidence type="ECO:0000256" key="3">
    <source>
        <dbReference type="ARBA" id="ARBA00022833"/>
    </source>
</evidence>
<dbReference type="GO" id="GO:0043103">
    <property type="term" value="P:hypoxanthine salvage"/>
    <property type="evidence" value="ECO:0007669"/>
    <property type="project" value="UniProtKB-UniRule"/>
</dbReference>
<evidence type="ECO:0000313" key="8">
    <source>
        <dbReference type="Proteomes" id="UP000318509"/>
    </source>
</evidence>
<dbReference type="EMBL" id="VBAK01000142">
    <property type="protein sequence ID" value="TMI88278.1"/>
    <property type="molecule type" value="Genomic_DNA"/>
</dbReference>
<dbReference type="FunFam" id="3.20.20.140:FF:000039">
    <property type="entry name" value="Adenine deaminase"/>
    <property type="match status" value="1"/>
</dbReference>
<proteinExistence type="inferred from homology"/>
<feature type="domain" description="Adenosine deaminase" evidence="6">
    <location>
        <begin position="9"/>
        <end position="329"/>
    </location>
</feature>
<dbReference type="HAMAP" id="MF_01962">
    <property type="entry name" value="Adenine_deaminase"/>
    <property type="match status" value="1"/>
</dbReference>
<feature type="binding site" evidence="5">
    <location>
        <position position="194"/>
    </location>
    <ligand>
        <name>Zn(2+)</name>
        <dbReference type="ChEBI" id="CHEBI:29105"/>
        <note>catalytic</note>
    </ligand>
</feature>
<evidence type="ECO:0000256" key="1">
    <source>
        <dbReference type="ARBA" id="ARBA00022723"/>
    </source>
</evidence>
<dbReference type="PANTHER" id="PTHR43114:SF6">
    <property type="entry name" value="ADENINE DEAMINASE"/>
    <property type="match status" value="1"/>
</dbReference>
<name>A0A537JXK6_9BACT</name>
<dbReference type="GO" id="GO:0008270">
    <property type="term" value="F:zinc ion binding"/>
    <property type="evidence" value="ECO:0007669"/>
    <property type="project" value="UniProtKB-UniRule"/>
</dbReference>
<dbReference type="InterPro" id="IPR006330">
    <property type="entry name" value="Ado/ade_deaminase"/>
</dbReference>
<reference evidence="7 8" key="1">
    <citation type="journal article" date="2019" name="Nat. Microbiol.">
        <title>Mediterranean grassland soil C-N compound turnover is dependent on rainfall and depth, and is mediated by genomically divergent microorganisms.</title>
        <authorList>
            <person name="Diamond S."/>
            <person name="Andeer P.F."/>
            <person name="Li Z."/>
            <person name="Crits-Christoph A."/>
            <person name="Burstein D."/>
            <person name="Anantharaman K."/>
            <person name="Lane K.R."/>
            <person name="Thomas B.C."/>
            <person name="Pan C."/>
            <person name="Northen T.R."/>
            <person name="Banfield J.F."/>
        </authorList>
    </citation>
    <scope>NUCLEOTIDE SEQUENCE [LARGE SCALE GENOMIC DNA]</scope>
    <source>
        <strain evidence="7">NP_3</strain>
    </source>
</reference>
<feature type="binding site" evidence="5">
    <location>
        <position position="14"/>
    </location>
    <ligand>
        <name>Zn(2+)</name>
        <dbReference type="ChEBI" id="CHEBI:29105"/>
        <note>catalytic</note>
    </ligand>
</feature>
<feature type="binding site" evidence="5">
    <location>
        <position position="275"/>
    </location>
    <ligand>
        <name>Zn(2+)</name>
        <dbReference type="ChEBI" id="CHEBI:29105"/>
        <note>catalytic</note>
    </ligand>
</feature>
<dbReference type="GO" id="GO:0000034">
    <property type="term" value="F:adenine deaminase activity"/>
    <property type="evidence" value="ECO:0007669"/>
    <property type="project" value="UniProtKB-UniRule"/>
</dbReference>
<accession>A0A537JXK6</accession>